<dbReference type="Pfam" id="PF11233">
    <property type="entry name" value="DUF3035"/>
    <property type="match status" value="1"/>
</dbReference>
<evidence type="ECO:0000313" key="2">
    <source>
        <dbReference type="EMBL" id="MDA5193943.1"/>
    </source>
</evidence>
<dbReference type="RefSeq" id="WP_274943650.1">
    <property type="nucleotide sequence ID" value="NZ_JANWOI010000003.1"/>
</dbReference>
<dbReference type="InterPro" id="IPR021395">
    <property type="entry name" value="DUF3035"/>
</dbReference>
<reference evidence="2" key="2">
    <citation type="journal article" date="2023" name="Syst. Appl. Microbiol.">
        <title>Govania unica gen. nov., sp. nov., a rare biosphere bacterium that represents a novel family in the class Alphaproteobacteria.</title>
        <authorList>
            <person name="Vandamme P."/>
            <person name="Peeters C."/>
            <person name="Hettiarachchi A."/>
            <person name="Cnockaert M."/>
            <person name="Carlier A."/>
        </authorList>
    </citation>
    <scope>NUCLEOTIDE SEQUENCE</scope>
    <source>
        <strain evidence="2">LMG 31809</strain>
    </source>
</reference>
<comment type="caution">
    <text evidence="2">The sequence shown here is derived from an EMBL/GenBank/DDBJ whole genome shotgun (WGS) entry which is preliminary data.</text>
</comment>
<sequence>MKKTANMPQWGSLTIIFGSVALALSLGGCSSLGNALGFSKRPPDEYEIVSKAPLVVPPDYGLRPPSESEMGLKERNPRDLAYRAIFPPKGGATAMPALPAGKVGSAPLPEKGNFSEGVTGDAPKK</sequence>
<dbReference type="AlphaFoldDB" id="A0A9X3TYG8"/>
<protein>
    <submittedName>
        <fullName evidence="2">DUF3035 domain-containing protein</fullName>
    </submittedName>
</protein>
<reference evidence="2" key="1">
    <citation type="submission" date="2022-08" db="EMBL/GenBank/DDBJ databases">
        <authorList>
            <person name="Vandamme P."/>
            <person name="Hettiarachchi A."/>
            <person name="Peeters C."/>
            <person name="Cnockaert M."/>
            <person name="Carlier A."/>
        </authorList>
    </citation>
    <scope>NUCLEOTIDE SEQUENCE</scope>
    <source>
        <strain evidence="2">LMG 31809</strain>
    </source>
</reference>
<gene>
    <name evidence="2" type="ORF">NYP16_08265</name>
</gene>
<evidence type="ECO:0000256" key="1">
    <source>
        <dbReference type="SAM" id="MobiDB-lite"/>
    </source>
</evidence>
<feature type="region of interest" description="Disordered" evidence="1">
    <location>
        <begin position="96"/>
        <end position="125"/>
    </location>
</feature>
<proteinExistence type="predicted"/>
<dbReference type="PROSITE" id="PS51257">
    <property type="entry name" value="PROKAR_LIPOPROTEIN"/>
    <property type="match status" value="1"/>
</dbReference>
<name>A0A9X3TYG8_9PROT</name>
<dbReference type="EMBL" id="JANWOI010000003">
    <property type="protein sequence ID" value="MDA5193943.1"/>
    <property type="molecule type" value="Genomic_DNA"/>
</dbReference>
<accession>A0A9X3TYG8</accession>
<dbReference type="Proteomes" id="UP001141619">
    <property type="component" value="Unassembled WGS sequence"/>
</dbReference>
<organism evidence="2 3">
    <name type="scientific">Govanella unica</name>
    <dbReference type="NCBI Taxonomy" id="2975056"/>
    <lineage>
        <taxon>Bacteria</taxon>
        <taxon>Pseudomonadati</taxon>
        <taxon>Pseudomonadota</taxon>
        <taxon>Alphaproteobacteria</taxon>
        <taxon>Emcibacterales</taxon>
        <taxon>Govanellaceae</taxon>
        <taxon>Govanella</taxon>
    </lineage>
</organism>
<evidence type="ECO:0000313" key="3">
    <source>
        <dbReference type="Proteomes" id="UP001141619"/>
    </source>
</evidence>
<keyword evidence="3" id="KW-1185">Reference proteome</keyword>